<reference evidence="2" key="1">
    <citation type="journal article" date="2015" name="Nature">
        <title>Complex archaea that bridge the gap between prokaryotes and eukaryotes.</title>
        <authorList>
            <person name="Spang A."/>
            <person name="Saw J.H."/>
            <person name="Jorgensen S.L."/>
            <person name="Zaremba-Niedzwiedzka K."/>
            <person name="Martijn J."/>
            <person name="Lind A.E."/>
            <person name="van Eijk R."/>
            <person name="Schleper C."/>
            <person name="Guy L."/>
            <person name="Ettema T.J."/>
        </authorList>
    </citation>
    <scope>NUCLEOTIDE SEQUENCE</scope>
</reference>
<protein>
    <submittedName>
        <fullName evidence="2">Uncharacterized protein</fullName>
    </submittedName>
</protein>
<feature type="coiled-coil region" evidence="1">
    <location>
        <begin position="16"/>
        <end position="54"/>
    </location>
</feature>
<accession>A0A0F9MVJ6</accession>
<dbReference type="EMBL" id="LAZR01004150">
    <property type="protein sequence ID" value="KKN11300.1"/>
    <property type="molecule type" value="Genomic_DNA"/>
</dbReference>
<name>A0A0F9MVJ6_9ZZZZ</name>
<dbReference type="AlphaFoldDB" id="A0A0F9MVJ6"/>
<comment type="caution">
    <text evidence="2">The sequence shown here is derived from an EMBL/GenBank/DDBJ whole genome shotgun (WGS) entry which is preliminary data.</text>
</comment>
<evidence type="ECO:0000256" key="1">
    <source>
        <dbReference type="SAM" id="Coils"/>
    </source>
</evidence>
<feature type="coiled-coil region" evidence="1">
    <location>
        <begin position="113"/>
        <end position="140"/>
    </location>
</feature>
<sequence>MAEMLTDLLQNIYKRIAQLGKSIQELKISLDGLNENIEEKISKVTAKLDEFSSEITLTQTKHIDTVKEIGVSTTNELKVIQEGLGLDALKNLIGKLEDFAKLSESVLNQDTVNLLLSEAIDSVKNLKESLKEEEEEVEEVLE</sequence>
<organism evidence="2">
    <name type="scientific">marine sediment metagenome</name>
    <dbReference type="NCBI Taxonomy" id="412755"/>
    <lineage>
        <taxon>unclassified sequences</taxon>
        <taxon>metagenomes</taxon>
        <taxon>ecological metagenomes</taxon>
    </lineage>
</organism>
<evidence type="ECO:0000313" key="2">
    <source>
        <dbReference type="EMBL" id="KKN11300.1"/>
    </source>
</evidence>
<gene>
    <name evidence="2" type="ORF">LCGC14_1027990</name>
</gene>
<keyword evidence="1" id="KW-0175">Coiled coil</keyword>
<proteinExistence type="predicted"/>